<dbReference type="GO" id="GO:0006805">
    <property type="term" value="P:xenobiotic metabolic process"/>
    <property type="evidence" value="ECO:0007669"/>
    <property type="project" value="TreeGrafter"/>
</dbReference>
<evidence type="ECO:0000256" key="2">
    <source>
        <dbReference type="ARBA" id="ARBA00003690"/>
    </source>
</evidence>
<dbReference type="PRINTS" id="PR00385">
    <property type="entry name" value="P450"/>
</dbReference>
<keyword evidence="6 14" id="KW-0349">Heme</keyword>
<dbReference type="InterPro" id="IPR017972">
    <property type="entry name" value="Cyt_P450_CS"/>
</dbReference>
<keyword evidence="7 14" id="KW-0479">Metal-binding</keyword>
<evidence type="ECO:0000256" key="11">
    <source>
        <dbReference type="ARBA" id="ARBA00023004"/>
    </source>
</evidence>
<evidence type="ECO:0000256" key="12">
    <source>
        <dbReference type="ARBA" id="ARBA00023033"/>
    </source>
</evidence>
<dbReference type="GO" id="GO:0020037">
    <property type="term" value="F:heme binding"/>
    <property type="evidence" value="ECO:0007669"/>
    <property type="project" value="InterPro"/>
</dbReference>
<evidence type="ECO:0000256" key="3">
    <source>
        <dbReference type="ARBA" id="ARBA00004174"/>
    </source>
</evidence>
<name>A0A411E5B0_9NEOP</name>
<dbReference type="InterPro" id="IPR002401">
    <property type="entry name" value="Cyt_P450_E_grp-I"/>
</dbReference>
<dbReference type="InterPro" id="IPR050182">
    <property type="entry name" value="Cytochrome_P450_fam2"/>
</dbReference>
<evidence type="ECO:0000256" key="14">
    <source>
        <dbReference type="PIRSR" id="PIRSR602401-1"/>
    </source>
</evidence>
<keyword evidence="8" id="KW-0256">Endoplasmic reticulum</keyword>
<comment type="cofactor">
    <cofactor evidence="1 14">
        <name>heme</name>
        <dbReference type="ChEBI" id="CHEBI:30413"/>
    </cofactor>
</comment>
<keyword evidence="13" id="KW-0472">Membrane</keyword>
<evidence type="ECO:0000256" key="9">
    <source>
        <dbReference type="ARBA" id="ARBA00022848"/>
    </source>
</evidence>
<evidence type="ECO:0000256" key="8">
    <source>
        <dbReference type="ARBA" id="ARBA00022824"/>
    </source>
</evidence>
<dbReference type="PRINTS" id="PR00463">
    <property type="entry name" value="EP450I"/>
</dbReference>
<dbReference type="GO" id="GO:0005789">
    <property type="term" value="C:endoplasmic reticulum membrane"/>
    <property type="evidence" value="ECO:0007669"/>
    <property type="project" value="UniProtKB-SubCell"/>
</dbReference>
<dbReference type="Pfam" id="PF00067">
    <property type="entry name" value="p450"/>
    <property type="match status" value="1"/>
</dbReference>
<keyword evidence="12 15" id="KW-0503">Monooxygenase</keyword>
<accession>A0A411E5B0</accession>
<feature type="binding site" description="axial binding residue" evidence="14">
    <location>
        <position position="432"/>
    </location>
    <ligand>
        <name>heme</name>
        <dbReference type="ChEBI" id="CHEBI:30413"/>
    </ligand>
    <ligandPart>
        <name>Fe</name>
        <dbReference type="ChEBI" id="CHEBI:18248"/>
    </ligandPart>
</feature>
<dbReference type="GO" id="GO:0006082">
    <property type="term" value="P:organic acid metabolic process"/>
    <property type="evidence" value="ECO:0007669"/>
    <property type="project" value="TreeGrafter"/>
</dbReference>
<dbReference type="GO" id="GO:0008395">
    <property type="term" value="F:steroid hydroxylase activity"/>
    <property type="evidence" value="ECO:0007669"/>
    <property type="project" value="TreeGrafter"/>
</dbReference>
<dbReference type="InterPro" id="IPR036396">
    <property type="entry name" value="Cyt_P450_sf"/>
</dbReference>
<keyword evidence="16" id="KW-0732">Signal</keyword>
<comment type="function">
    <text evidence="2">May be involved in the metabolism of insect hormones and in the breakdown of synthetic insecticides.</text>
</comment>
<evidence type="ECO:0000256" key="16">
    <source>
        <dbReference type="SAM" id="SignalP"/>
    </source>
</evidence>
<dbReference type="GO" id="GO:0016712">
    <property type="term" value="F:oxidoreductase activity, acting on paired donors, with incorporation or reduction of molecular oxygen, reduced flavin or flavoprotein as one donor, and incorporation of one atom of oxygen"/>
    <property type="evidence" value="ECO:0007669"/>
    <property type="project" value="TreeGrafter"/>
</dbReference>
<evidence type="ECO:0000256" key="5">
    <source>
        <dbReference type="ARBA" id="ARBA00010617"/>
    </source>
</evidence>
<sequence>MFITVITVLLLVIAGYVIKSIAKPRNFPPGPKWYPYMGCQSVVEQYSKKHGSQFKGLLELAKEYSTQVLGLKLVNELVVVVYGEKNVKQAFLEQEFDGRPDNFFVRLRCLGKKIGITFADGPLWKEQRQFTVKHLRNVGFSKIGMDKDIQNELSHIIDYINVNNDKPINLKNILPIGVLNVLWKIVAGEQIKEERLKCLMDLFYARSKAFSMTGGWLNQMPWCRFFFPELSGYALIKKLNEQISDIIDETIEKHKMCTIKGKDFIYSYLNEMRQNTSNTFTDEQLKIVCLDLIIAGSQTTSNQLEFAFLAALRNKSLQEKLFEEINNTLQDKPPTWADIQRLPYSSAFLLEVQRFYPIAPLVGPRRLTDDVVIDGFLIPKGTTILISIGDLNSNPKIWDEPHEFKPERFIDERGALKNSECMYPFGLGRRRCPGDVLAKSFIFIVFVGVLQKYRIECSSEVVPSEEPDIGLISAPRPYVADFIPRS</sequence>
<dbReference type="GO" id="GO:0005506">
    <property type="term" value="F:iron ion binding"/>
    <property type="evidence" value="ECO:0007669"/>
    <property type="project" value="InterPro"/>
</dbReference>
<evidence type="ECO:0000256" key="7">
    <source>
        <dbReference type="ARBA" id="ARBA00022723"/>
    </source>
</evidence>
<dbReference type="Gene3D" id="1.10.630.10">
    <property type="entry name" value="Cytochrome P450"/>
    <property type="match status" value="1"/>
</dbReference>
<dbReference type="PROSITE" id="PS00086">
    <property type="entry name" value="CYTOCHROME_P450"/>
    <property type="match status" value="1"/>
</dbReference>
<reference evidence="17" key="1">
    <citation type="submission" date="2018-04" db="EMBL/GenBank/DDBJ databases">
        <title>Identification of putative cytochrome P450 monooxygenase genes from Heortia vitessoides (Lepidoptera: Crambidae).</title>
        <authorList>
            <person name="Cheng J."/>
        </authorList>
    </citation>
    <scope>NUCLEOTIDE SEQUENCE</scope>
</reference>
<keyword evidence="10 15" id="KW-0560">Oxidoreductase</keyword>
<protein>
    <submittedName>
        <fullName evidence="17">CYP305B1</fullName>
    </submittedName>
</protein>
<evidence type="ECO:0000256" key="13">
    <source>
        <dbReference type="ARBA" id="ARBA00023136"/>
    </source>
</evidence>
<feature type="signal peptide" evidence="16">
    <location>
        <begin position="1"/>
        <end position="22"/>
    </location>
</feature>
<comment type="similarity">
    <text evidence="5 15">Belongs to the cytochrome P450 family.</text>
</comment>
<dbReference type="EMBL" id="MH236477">
    <property type="protein sequence ID" value="QBA57482.1"/>
    <property type="molecule type" value="mRNA"/>
</dbReference>
<dbReference type="InterPro" id="IPR001128">
    <property type="entry name" value="Cyt_P450"/>
</dbReference>
<dbReference type="AlphaFoldDB" id="A0A411E5B0"/>
<keyword evidence="11 14" id="KW-0408">Iron</keyword>
<evidence type="ECO:0000256" key="4">
    <source>
        <dbReference type="ARBA" id="ARBA00004406"/>
    </source>
</evidence>
<evidence type="ECO:0000313" key="17">
    <source>
        <dbReference type="EMBL" id="QBA57482.1"/>
    </source>
</evidence>
<proteinExistence type="evidence at transcript level"/>
<comment type="subcellular location">
    <subcellularLocation>
        <location evidence="4">Endoplasmic reticulum membrane</location>
        <topology evidence="4">Peripheral membrane protein</topology>
    </subcellularLocation>
    <subcellularLocation>
        <location evidence="3">Microsome membrane</location>
        <topology evidence="3">Peripheral membrane protein</topology>
    </subcellularLocation>
</comment>
<evidence type="ECO:0000256" key="1">
    <source>
        <dbReference type="ARBA" id="ARBA00001971"/>
    </source>
</evidence>
<evidence type="ECO:0000256" key="6">
    <source>
        <dbReference type="ARBA" id="ARBA00022617"/>
    </source>
</evidence>
<dbReference type="FunFam" id="1.10.630.10:FF:000238">
    <property type="entry name" value="Cytochrome P450 2A6"/>
    <property type="match status" value="1"/>
</dbReference>
<feature type="chain" id="PRO_5019050129" evidence="16">
    <location>
        <begin position="23"/>
        <end position="486"/>
    </location>
</feature>
<keyword evidence="9" id="KW-0492">Microsome</keyword>
<dbReference type="SUPFAM" id="SSF48264">
    <property type="entry name" value="Cytochrome P450"/>
    <property type="match status" value="1"/>
</dbReference>
<dbReference type="PANTHER" id="PTHR24300">
    <property type="entry name" value="CYTOCHROME P450 508A4-RELATED"/>
    <property type="match status" value="1"/>
</dbReference>
<dbReference type="PANTHER" id="PTHR24300:SF376">
    <property type="entry name" value="CYTOCHROME P450 15A1"/>
    <property type="match status" value="1"/>
</dbReference>
<organism evidence="17">
    <name type="scientific">Heortia vitessoides</name>
    <dbReference type="NCBI Taxonomy" id="1557813"/>
    <lineage>
        <taxon>Eukaryota</taxon>
        <taxon>Metazoa</taxon>
        <taxon>Ecdysozoa</taxon>
        <taxon>Arthropoda</taxon>
        <taxon>Hexapoda</taxon>
        <taxon>Insecta</taxon>
        <taxon>Pterygota</taxon>
        <taxon>Neoptera</taxon>
        <taxon>Endopterygota</taxon>
        <taxon>Lepidoptera</taxon>
        <taxon>Glossata</taxon>
        <taxon>Ditrysia</taxon>
        <taxon>Pyraloidea</taxon>
        <taxon>Crambidae</taxon>
        <taxon>Heortia</taxon>
    </lineage>
</organism>
<evidence type="ECO:0000256" key="10">
    <source>
        <dbReference type="ARBA" id="ARBA00023002"/>
    </source>
</evidence>
<evidence type="ECO:0000256" key="15">
    <source>
        <dbReference type="RuleBase" id="RU000461"/>
    </source>
</evidence>